<dbReference type="PANTHER" id="PTHR21230:SF1">
    <property type="entry name" value="GOLGI SNAP RECEPTOR COMPLEX MEMBER 2"/>
    <property type="match status" value="1"/>
</dbReference>
<dbReference type="AlphaFoldDB" id="A0A7S4C436"/>
<dbReference type="GO" id="GO:0015031">
    <property type="term" value="P:protein transport"/>
    <property type="evidence" value="ECO:0007669"/>
    <property type="project" value="UniProtKB-KW"/>
</dbReference>
<gene>
    <name evidence="10" type="ORF">PCAR00345_LOCUS39029</name>
</gene>
<evidence type="ECO:0000256" key="1">
    <source>
        <dbReference type="ARBA" id="ARBA00004409"/>
    </source>
</evidence>
<keyword evidence="3 9" id="KW-0812">Transmembrane</keyword>
<dbReference type="PANTHER" id="PTHR21230">
    <property type="entry name" value="VESICLE TRANSPORT V-SNARE PROTEIN VTI1-RELATED"/>
    <property type="match status" value="1"/>
</dbReference>
<dbReference type="EMBL" id="HBIZ01063074">
    <property type="protein sequence ID" value="CAE0786321.1"/>
    <property type="molecule type" value="Transcribed_RNA"/>
</dbReference>
<dbReference type="GO" id="GO:0031902">
    <property type="term" value="C:late endosome membrane"/>
    <property type="evidence" value="ECO:0007669"/>
    <property type="project" value="TreeGrafter"/>
</dbReference>
<evidence type="ECO:0000313" key="10">
    <source>
        <dbReference type="EMBL" id="CAE0786321.1"/>
    </source>
</evidence>
<evidence type="ECO:0000256" key="9">
    <source>
        <dbReference type="SAM" id="Phobius"/>
    </source>
</evidence>
<dbReference type="GO" id="GO:0012507">
    <property type="term" value="C:ER to Golgi transport vesicle membrane"/>
    <property type="evidence" value="ECO:0007669"/>
    <property type="project" value="TreeGrafter"/>
</dbReference>
<keyword evidence="5 9" id="KW-1133">Transmembrane helix</keyword>
<comment type="subcellular location">
    <subcellularLocation>
        <location evidence="1">Golgi apparatus membrane</location>
        <topology evidence="1">Single-pass type IV membrane protein</topology>
    </subcellularLocation>
</comment>
<protein>
    <recommendedName>
        <fullName evidence="11">Membrin</fullName>
    </recommendedName>
</protein>
<proteinExistence type="predicted"/>
<keyword evidence="7 8" id="KW-0472">Membrane</keyword>
<evidence type="ECO:0000256" key="5">
    <source>
        <dbReference type="ARBA" id="ARBA00022989"/>
    </source>
</evidence>
<dbReference type="GO" id="GO:0000139">
    <property type="term" value="C:Golgi membrane"/>
    <property type="evidence" value="ECO:0007669"/>
    <property type="project" value="UniProtKB-SubCell"/>
</dbReference>
<evidence type="ECO:0000256" key="7">
    <source>
        <dbReference type="ARBA" id="ARBA00023136"/>
    </source>
</evidence>
<dbReference type="InterPro" id="IPR027027">
    <property type="entry name" value="GOSR2/Membrin/Bos1"/>
</dbReference>
<evidence type="ECO:0000256" key="3">
    <source>
        <dbReference type="ARBA" id="ARBA00022692"/>
    </source>
</evidence>
<feature type="transmembrane region" description="Helical" evidence="9">
    <location>
        <begin position="194"/>
        <end position="214"/>
    </location>
</feature>
<organism evidence="10">
    <name type="scientific">Chrysotila carterae</name>
    <name type="common">Marine alga</name>
    <name type="synonym">Syracosphaera carterae</name>
    <dbReference type="NCBI Taxonomy" id="13221"/>
    <lineage>
        <taxon>Eukaryota</taxon>
        <taxon>Haptista</taxon>
        <taxon>Haptophyta</taxon>
        <taxon>Prymnesiophyceae</taxon>
        <taxon>Isochrysidales</taxon>
        <taxon>Isochrysidaceae</taxon>
        <taxon>Chrysotila</taxon>
    </lineage>
</organism>
<sequence length="224" mass="25204">MASSSVAMETHHANARKVVLGVQKMLVELETGRDTSLELQSSISQHLNALAREVHALEALLPGEGARRSLWRKRISHLQDESASQRAALSKFAARIHMRQREQEEREQLIQRVKSSGEHAISIDYHASEKSSLSQADAQLDSLTSNATSVLSALRTQSASLKGVQRKLLDFTHTLGLSDTVMRIIESRQFWDKVILYGGMLLTIWLLWFVFVHLRRPVDEAEAL</sequence>
<accession>A0A7S4C436</accession>
<evidence type="ECO:0000256" key="4">
    <source>
        <dbReference type="ARBA" id="ARBA00022927"/>
    </source>
</evidence>
<dbReference type="GO" id="GO:0006906">
    <property type="term" value="P:vesicle fusion"/>
    <property type="evidence" value="ECO:0007669"/>
    <property type="project" value="TreeGrafter"/>
</dbReference>
<dbReference type="Pfam" id="PF12352">
    <property type="entry name" value="V-SNARE_C"/>
    <property type="match status" value="1"/>
</dbReference>
<dbReference type="GO" id="GO:0031201">
    <property type="term" value="C:SNARE complex"/>
    <property type="evidence" value="ECO:0007669"/>
    <property type="project" value="TreeGrafter"/>
</dbReference>
<evidence type="ECO:0000256" key="6">
    <source>
        <dbReference type="ARBA" id="ARBA00023034"/>
    </source>
</evidence>
<keyword evidence="4 8" id="KW-0653">Protein transport</keyword>
<evidence type="ECO:0000256" key="8">
    <source>
        <dbReference type="PIRNR" id="PIRNR028865"/>
    </source>
</evidence>
<dbReference type="GO" id="GO:0005789">
    <property type="term" value="C:endoplasmic reticulum membrane"/>
    <property type="evidence" value="ECO:0007669"/>
    <property type="project" value="TreeGrafter"/>
</dbReference>
<dbReference type="PIRSF" id="PIRSF028865">
    <property type="entry name" value="Membrin-2"/>
    <property type="match status" value="1"/>
</dbReference>
<keyword evidence="6" id="KW-0333">Golgi apparatus</keyword>
<evidence type="ECO:0008006" key="11">
    <source>
        <dbReference type="Google" id="ProtNLM"/>
    </source>
</evidence>
<dbReference type="GO" id="GO:0000149">
    <property type="term" value="F:SNARE binding"/>
    <property type="evidence" value="ECO:0007669"/>
    <property type="project" value="TreeGrafter"/>
</dbReference>
<dbReference type="GO" id="GO:0005484">
    <property type="term" value="F:SNAP receptor activity"/>
    <property type="evidence" value="ECO:0007669"/>
    <property type="project" value="InterPro"/>
</dbReference>
<name>A0A7S4C436_CHRCT</name>
<evidence type="ECO:0000256" key="2">
    <source>
        <dbReference type="ARBA" id="ARBA00022448"/>
    </source>
</evidence>
<keyword evidence="2 8" id="KW-0813">Transport</keyword>
<reference evidence="10" key="1">
    <citation type="submission" date="2021-01" db="EMBL/GenBank/DDBJ databases">
        <authorList>
            <person name="Corre E."/>
            <person name="Pelletier E."/>
            <person name="Niang G."/>
            <person name="Scheremetjew M."/>
            <person name="Finn R."/>
            <person name="Kale V."/>
            <person name="Holt S."/>
            <person name="Cochrane G."/>
            <person name="Meng A."/>
            <person name="Brown T."/>
            <person name="Cohen L."/>
        </authorList>
    </citation>
    <scope>NUCLEOTIDE SEQUENCE</scope>
    <source>
        <strain evidence="10">CCMP645</strain>
    </source>
</reference>